<evidence type="ECO:0000259" key="13">
    <source>
        <dbReference type="Pfam" id="PF08263"/>
    </source>
</evidence>
<dbReference type="EMBL" id="BAABME010003233">
    <property type="protein sequence ID" value="GAA0158012.1"/>
    <property type="molecule type" value="Genomic_DNA"/>
</dbReference>
<evidence type="ECO:0000256" key="7">
    <source>
        <dbReference type="ARBA" id="ARBA00022737"/>
    </source>
</evidence>
<dbReference type="InterPro" id="IPR032675">
    <property type="entry name" value="LRR_dom_sf"/>
</dbReference>
<name>A0AAV3Q494_LITER</name>
<dbReference type="FunFam" id="3.80.10.10:FF:000213">
    <property type="entry name" value="Tyrosine-sulfated glycopeptide receptor 1"/>
    <property type="match status" value="1"/>
</dbReference>
<dbReference type="SMART" id="SM00369">
    <property type="entry name" value="LRR_TYP"/>
    <property type="match status" value="7"/>
</dbReference>
<sequence length="961" mass="106891">MHLKNHTIDCNTAQPMVLYNHFLVFFFLICMCCYDDLEMIKPCSAAEQFIIKNNLTCLDVEREALFAFKKGLSDPSGRLSSWKGEDCCHWAGIVCTKNAVSGGLHVTRLDLRNPIPNNTSKYLSGKINVSSLHDLEFLDYLDLSSNYFGHAGIDASFGSLKNLKYLNLSLSAFSGEIPPQLGNISSLMYLDLFDLSSELKATSLQWLTGLTSLVFLNLGGANLEQTREDWYSVINKLPSLEGLNLASCSLSVFPHSHSFINSTTSLSVLKLADNKFSSLVPSWLFNFTSLVELHLDLNAFGGVLTEWDFSNLKALEILSLSHLSVGGELPSTLGNLCKLKRLDLSDNRLSGTMNEFFQDLSSCSKNNSLMALYLSNNKLEGQIPASVAKLRNLQEIYLDGNNLMGTIPEKSIGQLQELATLSLSKNKFEGFVTELMLMELKKLTAFDITSNKVVFNMSINWLPPFRLASLTIINCQVGPRFPKWILVQNKLTAVTLKNVGISDTIPGKWFSQMSQHLKELDLSQNQIMGVLPSMLQFPELINLDLSYNLFEGSVPLWSTNASDVNLESNMLSGPIPSNLNHFMTYRYMSLTLSHNNISGQIPSWIYTFVQYLRLSHNQLSGQIPECLNVSSNILRFLDVSHNNLSGVLPSSIFVASRLKMVLLSNNRLEGEFPAPLQNSSLGSLDVGRNMLTGSLPTWLPASWVLRLKSNFFHGQIPKQWCNAPFLHILDLGDNNLSGPIPQCFDNLTALADGYNSIFSEEYTFIEEINEITKGAEVKYTSITKFLNIIDLSGNDLSGSIPEGLMKLSGLGTLNLSMNHLTGVIPENIGNLRLLESLDFSHNNLLGNIPQSMSSMTLLNHLNLSNNKLEGRIPSGTQLQTLNDSSIYEGNPLLCGLPLPNKCHGDGEFSGSNETDDDDEQEMLWFFISMVAGYVFGLGCVCFILWVSSSFRRTYFGFFRLY</sequence>
<comment type="caution">
    <text evidence="14">The sequence shown here is derived from an EMBL/GenBank/DDBJ whole genome shotgun (WGS) entry which is preliminary data.</text>
</comment>
<feature type="domain" description="Leucine-rich repeat-containing N-terminal plant-type" evidence="13">
    <location>
        <begin position="60"/>
        <end position="96"/>
    </location>
</feature>
<organism evidence="14 15">
    <name type="scientific">Lithospermum erythrorhizon</name>
    <name type="common">Purple gromwell</name>
    <name type="synonym">Lithospermum officinale var. erythrorhizon</name>
    <dbReference type="NCBI Taxonomy" id="34254"/>
    <lineage>
        <taxon>Eukaryota</taxon>
        <taxon>Viridiplantae</taxon>
        <taxon>Streptophyta</taxon>
        <taxon>Embryophyta</taxon>
        <taxon>Tracheophyta</taxon>
        <taxon>Spermatophyta</taxon>
        <taxon>Magnoliopsida</taxon>
        <taxon>eudicotyledons</taxon>
        <taxon>Gunneridae</taxon>
        <taxon>Pentapetalae</taxon>
        <taxon>asterids</taxon>
        <taxon>lamiids</taxon>
        <taxon>Boraginales</taxon>
        <taxon>Boraginaceae</taxon>
        <taxon>Boraginoideae</taxon>
        <taxon>Lithospermeae</taxon>
        <taxon>Lithospermum</taxon>
    </lineage>
</organism>
<evidence type="ECO:0000256" key="12">
    <source>
        <dbReference type="SAM" id="Phobius"/>
    </source>
</evidence>
<feature type="transmembrane region" description="Helical" evidence="12">
    <location>
        <begin position="922"/>
        <end position="946"/>
    </location>
</feature>
<keyword evidence="11" id="KW-0325">Glycoprotein</keyword>
<dbReference type="SUPFAM" id="SSF52058">
    <property type="entry name" value="L domain-like"/>
    <property type="match status" value="3"/>
</dbReference>
<dbReference type="PANTHER" id="PTHR48063">
    <property type="entry name" value="LRR RECEPTOR-LIKE KINASE"/>
    <property type="match status" value="1"/>
</dbReference>
<evidence type="ECO:0000256" key="5">
    <source>
        <dbReference type="ARBA" id="ARBA00022692"/>
    </source>
</evidence>
<keyword evidence="8 12" id="KW-1133">Transmembrane helix</keyword>
<keyword evidence="3" id="KW-1003">Cell membrane</keyword>
<dbReference type="PANTHER" id="PTHR48063:SF97">
    <property type="entry name" value="DISEASE RESISTANCE FAMILY PROTEIN _ LRR FAMILY PROTEIN"/>
    <property type="match status" value="1"/>
</dbReference>
<dbReference type="InterPro" id="IPR013210">
    <property type="entry name" value="LRR_N_plant-typ"/>
</dbReference>
<comment type="subcellular location">
    <subcellularLocation>
        <location evidence="1">Cell membrane</location>
        <topology evidence="1">Single-pass type I membrane protein</topology>
    </subcellularLocation>
</comment>
<gene>
    <name evidence="14" type="ORF">LIER_15144</name>
</gene>
<accession>A0AAV3Q494</accession>
<dbReference type="Proteomes" id="UP001454036">
    <property type="component" value="Unassembled WGS sequence"/>
</dbReference>
<evidence type="ECO:0000256" key="1">
    <source>
        <dbReference type="ARBA" id="ARBA00004251"/>
    </source>
</evidence>
<evidence type="ECO:0000313" key="15">
    <source>
        <dbReference type="Proteomes" id="UP001454036"/>
    </source>
</evidence>
<dbReference type="InterPro" id="IPR046956">
    <property type="entry name" value="RLP23-like"/>
</dbReference>
<keyword evidence="9 12" id="KW-0472">Membrane</keyword>
<evidence type="ECO:0000256" key="3">
    <source>
        <dbReference type="ARBA" id="ARBA00022475"/>
    </source>
</evidence>
<evidence type="ECO:0000256" key="10">
    <source>
        <dbReference type="ARBA" id="ARBA00023170"/>
    </source>
</evidence>
<evidence type="ECO:0000256" key="2">
    <source>
        <dbReference type="ARBA" id="ARBA00009592"/>
    </source>
</evidence>
<dbReference type="InterPro" id="IPR001611">
    <property type="entry name" value="Leu-rich_rpt"/>
</dbReference>
<evidence type="ECO:0000256" key="11">
    <source>
        <dbReference type="ARBA" id="ARBA00023180"/>
    </source>
</evidence>
<dbReference type="Gene3D" id="3.80.10.10">
    <property type="entry name" value="Ribonuclease Inhibitor"/>
    <property type="match status" value="3"/>
</dbReference>
<keyword evidence="15" id="KW-1185">Reference proteome</keyword>
<dbReference type="GO" id="GO:0006952">
    <property type="term" value="P:defense response"/>
    <property type="evidence" value="ECO:0007669"/>
    <property type="project" value="UniProtKB-ARBA"/>
</dbReference>
<dbReference type="PRINTS" id="PR00019">
    <property type="entry name" value="LEURICHRPT"/>
</dbReference>
<keyword evidence="5 12" id="KW-0812">Transmembrane</keyword>
<protein>
    <submittedName>
        <fullName evidence="14">Transmembrane signal receptor</fullName>
    </submittedName>
</protein>
<comment type="similarity">
    <text evidence="2">Belongs to the RLP family.</text>
</comment>
<evidence type="ECO:0000256" key="4">
    <source>
        <dbReference type="ARBA" id="ARBA00022614"/>
    </source>
</evidence>
<dbReference type="Pfam" id="PF13855">
    <property type="entry name" value="LRR_8"/>
    <property type="match status" value="1"/>
</dbReference>
<dbReference type="FunFam" id="3.80.10.10:FF:000041">
    <property type="entry name" value="LRR receptor-like serine/threonine-protein kinase ERECTA"/>
    <property type="match status" value="1"/>
</dbReference>
<keyword evidence="4" id="KW-0433">Leucine-rich repeat</keyword>
<evidence type="ECO:0000256" key="6">
    <source>
        <dbReference type="ARBA" id="ARBA00022729"/>
    </source>
</evidence>
<evidence type="ECO:0000256" key="9">
    <source>
        <dbReference type="ARBA" id="ARBA00023136"/>
    </source>
</evidence>
<reference evidence="14 15" key="1">
    <citation type="submission" date="2024-01" db="EMBL/GenBank/DDBJ databases">
        <title>The complete chloroplast genome sequence of Lithospermum erythrorhizon: insights into the phylogenetic relationship among Boraginaceae species and the maternal lineages of purple gromwells.</title>
        <authorList>
            <person name="Okada T."/>
            <person name="Watanabe K."/>
        </authorList>
    </citation>
    <scope>NUCLEOTIDE SEQUENCE [LARGE SCALE GENOMIC DNA]</scope>
</reference>
<evidence type="ECO:0000256" key="8">
    <source>
        <dbReference type="ARBA" id="ARBA00022989"/>
    </source>
</evidence>
<keyword evidence="10 14" id="KW-0675">Receptor</keyword>
<evidence type="ECO:0000313" key="14">
    <source>
        <dbReference type="EMBL" id="GAA0158012.1"/>
    </source>
</evidence>
<dbReference type="Pfam" id="PF08263">
    <property type="entry name" value="LRRNT_2"/>
    <property type="match status" value="1"/>
</dbReference>
<dbReference type="GO" id="GO:0005886">
    <property type="term" value="C:plasma membrane"/>
    <property type="evidence" value="ECO:0007669"/>
    <property type="project" value="UniProtKB-SubCell"/>
</dbReference>
<keyword evidence="6" id="KW-0732">Signal</keyword>
<keyword evidence="7" id="KW-0677">Repeat</keyword>
<dbReference type="AlphaFoldDB" id="A0AAV3Q494"/>
<dbReference type="InterPro" id="IPR003591">
    <property type="entry name" value="Leu-rich_rpt_typical-subtyp"/>
</dbReference>
<dbReference type="Pfam" id="PF00560">
    <property type="entry name" value="LRR_1"/>
    <property type="match status" value="9"/>
</dbReference>
<proteinExistence type="inferred from homology"/>
<dbReference type="GO" id="GO:0051707">
    <property type="term" value="P:response to other organism"/>
    <property type="evidence" value="ECO:0007669"/>
    <property type="project" value="UniProtKB-ARBA"/>
</dbReference>